<protein>
    <submittedName>
        <fullName evidence="1">Uncharacterized protein</fullName>
    </submittedName>
</protein>
<sequence>MGKFVNQKKQNKDDWFNSVVKNAILFLKSSIEHLESSPRNSVIDLYTAIELLFKARLMKEHWSLIITRPEEAKITSFENGDFHSVYLEQSEKRLKNICGEKFKKEAMDNFKAIGEHRNQIVHFAHTGFGEKKNVVILEHWASWYYLYDLLSSQWAETFDDYRKHFEELNKRIYRNNEFLKVKYDAIKNKIDIEKNKGNEVVSCPSCQLNSAVIKKVNYWGKDFECLVCDVKDEIPMEIKDSIPCNHCNKQVSYFLLPDEKCNHCQNTISEEYALSEYTKLYRIDYVDEGEEEDDDDLACCYPIGHCHNCESETPSVVVINGIEVCVFCRVQGWRIMLCERCDEYVTGDRDKIVYFACHLCEDDARREFDAQMAEFEAEMET</sequence>
<accession>A0ABS1SZ91</accession>
<dbReference type="EMBL" id="JAESVD010000003">
    <property type="protein sequence ID" value="MBL4912591.1"/>
    <property type="molecule type" value="Genomic_DNA"/>
</dbReference>
<dbReference type="Proteomes" id="UP000604898">
    <property type="component" value="Unassembled WGS sequence"/>
</dbReference>
<evidence type="ECO:0000313" key="2">
    <source>
        <dbReference type="Proteomes" id="UP000604898"/>
    </source>
</evidence>
<reference evidence="1 2" key="1">
    <citation type="submission" date="2021-01" db="EMBL/GenBank/DDBJ databases">
        <title>Genome sequence of Shewanella schlegeliana JCM 11561.</title>
        <authorList>
            <person name="Zhang H."/>
            <person name="Li C."/>
        </authorList>
    </citation>
    <scope>NUCLEOTIDE SEQUENCE [LARGE SCALE GENOMIC DNA]</scope>
    <source>
        <strain evidence="1 2">JCM 11561</strain>
    </source>
</reference>
<comment type="caution">
    <text evidence="1">The sequence shown here is derived from an EMBL/GenBank/DDBJ whole genome shotgun (WGS) entry which is preliminary data.</text>
</comment>
<proteinExistence type="predicted"/>
<evidence type="ECO:0000313" key="1">
    <source>
        <dbReference type="EMBL" id="MBL4912591.1"/>
    </source>
</evidence>
<organism evidence="1 2">
    <name type="scientific">Shewanella schlegeliana</name>
    <dbReference type="NCBI Taxonomy" id="190308"/>
    <lineage>
        <taxon>Bacteria</taxon>
        <taxon>Pseudomonadati</taxon>
        <taxon>Pseudomonadota</taxon>
        <taxon>Gammaproteobacteria</taxon>
        <taxon>Alteromonadales</taxon>
        <taxon>Shewanellaceae</taxon>
        <taxon>Shewanella</taxon>
    </lineage>
</organism>
<name>A0ABS1SZ91_9GAMM</name>
<dbReference type="RefSeq" id="WP_202720836.1">
    <property type="nucleotide sequence ID" value="NZ_BPEX01000017.1"/>
</dbReference>
<keyword evidence="2" id="KW-1185">Reference proteome</keyword>
<gene>
    <name evidence="1" type="ORF">JMA39_05485</name>
</gene>